<evidence type="ECO:0000256" key="6">
    <source>
        <dbReference type="SAM" id="Phobius"/>
    </source>
</evidence>
<keyword evidence="4 8" id="KW-0378">Hydrolase</keyword>
<evidence type="ECO:0000256" key="2">
    <source>
        <dbReference type="ARBA" id="ARBA00009370"/>
    </source>
</evidence>
<evidence type="ECO:0000256" key="4">
    <source>
        <dbReference type="ARBA" id="ARBA00022801"/>
    </source>
</evidence>
<dbReference type="AlphaFoldDB" id="A0A645D4H7"/>
<sequence length="272" mass="29253">MGRRRKGDEQVAEVDDLDAPPARRPSKFNQVVTFAGETLLAILVTLVITALLRVFVFQVFQVPSGSMEETLELKDRIVAMRVSDFERGDIVVFEDPDAMWMGVQPASTNPVREVLEALYLLPDSSQGYLVKRVIGMPGDHVACCDQQGRVTINDVAIDESSYLYKDASGLSVAPSDTPFDVIVPADRIFVLGDHRDRSGDSRLHMCEATHNGVPAGMYGFIPIGNVVGPVVAVVAPLNRITTFSVPQTFAGVPDAVDDPPAAPVLGEGSCGG</sequence>
<protein>
    <recommendedName>
        <fullName evidence="3">signal peptidase I</fullName>
        <ecNumber evidence="3">3.4.21.89</ecNumber>
    </recommendedName>
</protein>
<feature type="domain" description="Peptidase S26" evidence="7">
    <location>
        <begin position="37"/>
        <end position="234"/>
    </location>
</feature>
<evidence type="ECO:0000256" key="1">
    <source>
        <dbReference type="ARBA" id="ARBA00000677"/>
    </source>
</evidence>
<keyword evidence="6" id="KW-0472">Membrane</keyword>
<dbReference type="InterPro" id="IPR019758">
    <property type="entry name" value="Pept_S26A_signal_pept_1_CS"/>
</dbReference>
<name>A0A645D4H7_9ZZZZ</name>
<feature type="transmembrane region" description="Helical" evidence="6">
    <location>
        <begin position="31"/>
        <end position="56"/>
    </location>
</feature>
<dbReference type="PROSITE" id="PS00761">
    <property type="entry name" value="SPASE_I_3"/>
    <property type="match status" value="1"/>
</dbReference>
<comment type="caution">
    <text evidence="8">The sequence shown here is derived from an EMBL/GenBank/DDBJ whole genome shotgun (WGS) entry which is preliminary data.</text>
</comment>
<dbReference type="CDD" id="cd06530">
    <property type="entry name" value="S26_SPase_I"/>
    <property type="match status" value="1"/>
</dbReference>
<accession>A0A645D4H7</accession>
<dbReference type="EMBL" id="VSSQ01032741">
    <property type="protein sequence ID" value="MPM84105.1"/>
    <property type="molecule type" value="Genomic_DNA"/>
</dbReference>
<keyword evidence="6" id="KW-1133">Transmembrane helix</keyword>
<dbReference type="GO" id="GO:0009003">
    <property type="term" value="F:signal peptidase activity"/>
    <property type="evidence" value="ECO:0007669"/>
    <property type="project" value="UniProtKB-EC"/>
</dbReference>
<dbReference type="Gene3D" id="2.10.109.10">
    <property type="entry name" value="Umud Fragment, subunit A"/>
    <property type="match status" value="1"/>
</dbReference>
<gene>
    <name evidence="8" type="primary">lepB_2</name>
    <name evidence="8" type="ORF">SDC9_131176</name>
</gene>
<reference evidence="8" key="1">
    <citation type="submission" date="2019-08" db="EMBL/GenBank/DDBJ databases">
        <authorList>
            <person name="Kucharzyk K."/>
            <person name="Murdoch R.W."/>
            <person name="Higgins S."/>
            <person name="Loffler F."/>
        </authorList>
    </citation>
    <scope>NUCLEOTIDE SEQUENCE</scope>
</reference>
<dbReference type="InterPro" id="IPR019533">
    <property type="entry name" value="Peptidase_S26"/>
</dbReference>
<keyword evidence="6" id="KW-0812">Transmembrane</keyword>
<dbReference type="GO" id="GO:0004252">
    <property type="term" value="F:serine-type endopeptidase activity"/>
    <property type="evidence" value="ECO:0007669"/>
    <property type="project" value="InterPro"/>
</dbReference>
<feature type="region of interest" description="Disordered" evidence="5">
    <location>
        <begin position="1"/>
        <end position="21"/>
    </location>
</feature>
<comment type="similarity">
    <text evidence="2">Belongs to the peptidase S26 family.</text>
</comment>
<dbReference type="InterPro" id="IPR036286">
    <property type="entry name" value="LexA/Signal_pep-like_sf"/>
</dbReference>
<comment type="catalytic activity">
    <reaction evidence="1">
        <text>Cleavage of hydrophobic, N-terminal signal or leader sequences from secreted and periplasmic proteins.</text>
        <dbReference type="EC" id="3.4.21.89"/>
    </reaction>
</comment>
<proteinExistence type="inferred from homology"/>
<evidence type="ECO:0000313" key="8">
    <source>
        <dbReference type="EMBL" id="MPM84105.1"/>
    </source>
</evidence>
<dbReference type="Pfam" id="PF10502">
    <property type="entry name" value="Peptidase_S26"/>
    <property type="match status" value="1"/>
</dbReference>
<dbReference type="EC" id="3.4.21.89" evidence="3"/>
<dbReference type="PANTHER" id="PTHR43390:SF1">
    <property type="entry name" value="CHLOROPLAST PROCESSING PEPTIDASE"/>
    <property type="match status" value="1"/>
</dbReference>
<dbReference type="NCBIfam" id="TIGR02227">
    <property type="entry name" value="sigpep_I_bact"/>
    <property type="match status" value="1"/>
</dbReference>
<dbReference type="PANTHER" id="PTHR43390">
    <property type="entry name" value="SIGNAL PEPTIDASE I"/>
    <property type="match status" value="1"/>
</dbReference>
<evidence type="ECO:0000259" key="7">
    <source>
        <dbReference type="Pfam" id="PF10502"/>
    </source>
</evidence>
<evidence type="ECO:0000256" key="3">
    <source>
        <dbReference type="ARBA" id="ARBA00013208"/>
    </source>
</evidence>
<dbReference type="PRINTS" id="PR00727">
    <property type="entry name" value="LEADERPTASE"/>
</dbReference>
<dbReference type="GO" id="GO:0006465">
    <property type="term" value="P:signal peptide processing"/>
    <property type="evidence" value="ECO:0007669"/>
    <property type="project" value="InterPro"/>
</dbReference>
<evidence type="ECO:0000256" key="5">
    <source>
        <dbReference type="SAM" id="MobiDB-lite"/>
    </source>
</evidence>
<organism evidence="8">
    <name type="scientific">bioreactor metagenome</name>
    <dbReference type="NCBI Taxonomy" id="1076179"/>
    <lineage>
        <taxon>unclassified sequences</taxon>
        <taxon>metagenomes</taxon>
        <taxon>ecological metagenomes</taxon>
    </lineage>
</organism>
<dbReference type="GO" id="GO:0016020">
    <property type="term" value="C:membrane"/>
    <property type="evidence" value="ECO:0007669"/>
    <property type="project" value="InterPro"/>
</dbReference>
<dbReference type="SUPFAM" id="SSF51306">
    <property type="entry name" value="LexA/Signal peptidase"/>
    <property type="match status" value="1"/>
</dbReference>
<dbReference type="InterPro" id="IPR000223">
    <property type="entry name" value="Pept_S26A_signal_pept_1"/>
</dbReference>